<keyword evidence="1" id="KW-0472">Membrane</keyword>
<accession>A0ABR8YNK4</accession>
<keyword evidence="3" id="KW-1185">Reference proteome</keyword>
<dbReference type="RefSeq" id="WP_191738791.1">
    <property type="nucleotide sequence ID" value="NZ_JACSQB010000018.1"/>
</dbReference>
<dbReference type="EMBL" id="JACSQB010000018">
    <property type="protein sequence ID" value="MBD8045817.1"/>
    <property type="molecule type" value="Genomic_DNA"/>
</dbReference>
<feature type="transmembrane region" description="Helical" evidence="1">
    <location>
        <begin position="53"/>
        <end position="73"/>
    </location>
</feature>
<evidence type="ECO:0000313" key="2">
    <source>
        <dbReference type="EMBL" id="MBD8045817.1"/>
    </source>
</evidence>
<keyword evidence="1" id="KW-1133">Transmembrane helix</keyword>
<evidence type="ECO:0000313" key="3">
    <source>
        <dbReference type="Proteomes" id="UP000627166"/>
    </source>
</evidence>
<comment type="caution">
    <text evidence="2">The sequence shown here is derived from an EMBL/GenBank/DDBJ whole genome shotgun (WGS) entry which is preliminary data.</text>
</comment>
<sequence>MVKYIFYFMGCVFLIFGILLIKRKFIFKMHMVTAFLALIGLSLTIFGANFKELYYWILIFIFIAFIIYIRFAYYKNSYIIFGSNKKTVVNILEDYLHRENISYETVDNYYKLNFNNQLLELEITSNLDSVVLHFNNASSSLNIINEIKSELNKKYKKFSYSSIMYILFGIIIIAITYKGWLM</sequence>
<feature type="transmembrane region" description="Helical" evidence="1">
    <location>
        <begin position="6"/>
        <end position="22"/>
    </location>
</feature>
<organism evidence="2 3">
    <name type="scientific">Clostridium faecium</name>
    <dbReference type="NCBI Taxonomy" id="2762223"/>
    <lineage>
        <taxon>Bacteria</taxon>
        <taxon>Bacillati</taxon>
        <taxon>Bacillota</taxon>
        <taxon>Clostridia</taxon>
        <taxon>Eubacteriales</taxon>
        <taxon>Clostridiaceae</taxon>
        <taxon>Clostridium</taxon>
    </lineage>
</organism>
<protein>
    <submittedName>
        <fullName evidence="2">Uncharacterized protein</fullName>
    </submittedName>
</protein>
<dbReference type="Proteomes" id="UP000627166">
    <property type="component" value="Unassembled WGS sequence"/>
</dbReference>
<feature type="transmembrane region" description="Helical" evidence="1">
    <location>
        <begin position="158"/>
        <end position="177"/>
    </location>
</feature>
<proteinExistence type="predicted"/>
<evidence type="ECO:0000256" key="1">
    <source>
        <dbReference type="SAM" id="Phobius"/>
    </source>
</evidence>
<keyword evidence="1" id="KW-0812">Transmembrane</keyword>
<feature type="transmembrane region" description="Helical" evidence="1">
    <location>
        <begin position="29"/>
        <end position="47"/>
    </location>
</feature>
<reference evidence="2 3" key="1">
    <citation type="submission" date="2020-08" db="EMBL/GenBank/DDBJ databases">
        <title>A Genomic Blueprint of the Chicken Gut Microbiome.</title>
        <authorList>
            <person name="Gilroy R."/>
            <person name="Ravi A."/>
            <person name="Getino M."/>
            <person name="Pursley I."/>
            <person name="Horton D.L."/>
            <person name="Alikhan N.-F."/>
            <person name="Baker D."/>
            <person name="Gharbi K."/>
            <person name="Hall N."/>
            <person name="Watson M."/>
            <person name="Adriaenssens E.M."/>
            <person name="Foster-Nyarko E."/>
            <person name="Jarju S."/>
            <person name="Secka A."/>
            <person name="Antonio M."/>
            <person name="Oren A."/>
            <person name="Chaudhuri R."/>
            <person name="La Ragione R.M."/>
            <person name="Hildebrand F."/>
            <person name="Pallen M.J."/>
        </authorList>
    </citation>
    <scope>NUCLEOTIDE SEQUENCE [LARGE SCALE GENOMIC DNA]</scope>
    <source>
        <strain evidence="2 3">N37</strain>
    </source>
</reference>
<name>A0ABR8YNK4_9CLOT</name>
<gene>
    <name evidence="2" type="ORF">H9637_01970</name>
</gene>